<organism evidence="1 2">
    <name type="scientific">Hyphomicrobium album</name>
    <dbReference type="NCBI Taxonomy" id="2665159"/>
    <lineage>
        <taxon>Bacteria</taxon>
        <taxon>Pseudomonadati</taxon>
        <taxon>Pseudomonadota</taxon>
        <taxon>Alphaproteobacteria</taxon>
        <taxon>Hyphomicrobiales</taxon>
        <taxon>Hyphomicrobiaceae</taxon>
        <taxon>Hyphomicrobium</taxon>
    </lineage>
</organism>
<evidence type="ECO:0000313" key="2">
    <source>
        <dbReference type="Proteomes" id="UP000440694"/>
    </source>
</evidence>
<dbReference type="AlphaFoldDB" id="A0A6I3KF64"/>
<reference evidence="1 2" key="1">
    <citation type="submission" date="2019-11" db="EMBL/GenBank/DDBJ databases">
        <title>Identification of a novel strain.</title>
        <authorList>
            <person name="Xu Q."/>
            <person name="Wang G."/>
        </authorList>
    </citation>
    <scope>NUCLEOTIDE SEQUENCE [LARGE SCALE GENOMIC DNA]</scope>
    <source>
        <strain evidence="2">xq</strain>
    </source>
</reference>
<sequence>MLKDSAFNYGSRARVRIYRPDGVYDIRNGKYERVPWGHGDGDTETRED</sequence>
<evidence type="ECO:0000313" key="1">
    <source>
        <dbReference type="EMBL" id="MTD92806.1"/>
    </source>
</evidence>
<keyword evidence="2" id="KW-1185">Reference proteome</keyword>
<name>A0A6I3KF64_9HYPH</name>
<dbReference type="RefSeq" id="WP_154737397.1">
    <property type="nucleotide sequence ID" value="NZ_WMBQ01000001.1"/>
</dbReference>
<dbReference type="Proteomes" id="UP000440694">
    <property type="component" value="Unassembled WGS sequence"/>
</dbReference>
<gene>
    <name evidence="1" type="ORF">GIW81_00475</name>
</gene>
<accession>A0A6I3KF64</accession>
<comment type="caution">
    <text evidence="1">The sequence shown here is derived from an EMBL/GenBank/DDBJ whole genome shotgun (WGS) entry which is preliminary data.</text>
</comment>
<protein>
    <submittedName>
        <fullName evidence="1">Uncharacterized protein</fullName>
    </submittedName>
</protein>
<dbReference type="EMBL" id="WMBQ01000001">
    <property type="protein sequence ID" value="MTD92806.1"/>
    <property type="molecule type" value="Genomic_DNA"/>
</dbReference>
<proteinExistence type="predicted"/>